<sequence>MLAPFPQLQNRISIRIDIEKADLTGCRCGGIILILFVLPECWKEIFYVCDTPRAFFAFSIPVIIRILRDIESAAFG</sequence>
<protein>
    <submittedName>
        <fullName evidence="1">Uncharacterized protein</fullName>
    </submittedName>
</protein>
<organism evidence="1 2">
    <name type="scientific">Oedothorax gibbosus</name>
    <dbReference type="NCBI Taxonomy" id="931172"/>
    <lineage>
        <taxon>Eukaryota</taxon>
        <taxon>Metazoa</taxon>
        <taxon>Ecdysozoa</taxon>
        <taxon>Arthropoda</taxon>
        <taxon>Chelicerata</taxon>
        <taxon>Arachnida</taxon>
        <taxon>Araneae</taxon>
        <taxon>Araneomorphae</taxon>
        <taxon>Entelegynae</taxon>
        <taxon>Araneoidea</taxon>
        <taxon>Linyphiidae</taxon>
        <taxon>Erigoninae</taxon>
        <taxon>Oedothorax</taxon>
    </lineage>
</organism>
<evidence type="ECO:0000313" key="1">
    <source>
        <dbReference type="EMBL" id="KAG8180759.1"/>
    </source>
</evidence>
<keyword evidence="2" id="KW-1185">Reference proteome</keyword>
<accession>A0AAV6UAL7</accession>
<dbReference type="AlphaFoldDB" id="A0AAV6UAL7"/>
<reference evidence="1 2" key="1">
    <citation type="journal article" date="2022" name="Nat. Ecol. Evol.">
        <title>A masculinizing supergene underlies an exaggerated male reproductive morph in a spider.</title>
        <authorList>
            <person name="Hendrickx F."/>
            <person name="De Corte Z."/>
            <person name="Sonet G."/>
            <person name="Van Belleghem S.M."/>
            <person name="Kostlbacher S."/>
            <person name="Vangestel C."/>
        </authorList>
    </citation>
    <scope>NUCLEOTIDE SEQUENCE [LARGE SCALE GENOMIC DNA]</scope>
    <source>
        <strain evidence="1">W744_W776</strain>
    </source>
</reference>
<name>A0AAV6UAL7_9ARAC</name>
<dbReference type="EMBL" id="JAFNEN010000552">
    <property type="protein sequence ID" value="KAG8180759.1"/>
    <property type="molecule type" value="Genomic_DNA"/>
</dbReference>
<gene>
    <name evidence="1" type="ORF">JTE90_026232</name>
</gene>
<comment type="caution">
    <text evidence="1">The sequence shown here is derived from an EMBL/GenBank/DDBJ whole genome shotgun (WGS) entry which is preliminary data.</text>
</comment>
<dbReference type="Proteomes" id="UP000827092">
    <property type="component" value="Unassembled WGS sequence"/>
</dbReference>
<evidence type="ECO:0000313" key="2">
    <source>
        <dbReference type="Proteomes" id="UP000827092"/>
    </source>
</evidence>
<proteinExistence type="predicted"/>